<comment type="caution">
    <text evidence="12">The sequence shown here is derived from an EMBL/GenBank/DDBJ whole genome shotgun (WGS) entry which is preliminary data.</text>
</comment>
<evidence type="ECO:0000259" key="11">
    <source>
        <dbReference type="Pfam" id="PF00324"/>
    </source>
</evidence>
<name>A0A0F5JV70_9BURK</name>
<comment type="similarity">
    <text evidence="2">Belongs to the amino acid-polyamine-organocation (APC) superfamily. Amino acid transporter (AAT) (TC 2.A.3.1) family.</text>
</comment>
<dbReference type="Proteomes" id="UP000033618">
    <property type="component" value="Unassembled WGS sequence"/>
</dbReference>
<dbReference type="EMBL" id="LAQU01000033">
    <property type="protein sequence ID" value="KKB61758.1"/>
    <property type="molecule type" value="Genomic_DNA"/>
</dbReference>
<evidence type="ECO:0000256" key="10">
    <source>
        <dbReference type="SAM" id="Phobius"/>
    </source>
</evidence>
<gene>
    <name evidence="12" type="ORF">WM40_21560</name>
</gene>
<evidence type="ECO:0000256" key="8">
    <source>
        <dbReference type="ARBA" id="ARBA00022989"/>
    </source>
</evidence>
<reference evidence="12 13" key="1">
    <citation type="submission" date="2015-03" db="EMBL/GenBank/DDBJ databases">
        <title>Draft Genome Sequence of Burkholderia andropogonis type strain ICMP2807, isolated from Sorghum bicolor.</title>
        <authorList>
            <person name="Lopes-Santos L."/>
            <person name="Castro D.B."/>
            <person name="Ottoboni L.M."/>
            <person name="Park D."/>
            <person name="Weirc B.S."/>
            <person name="Destefano S.A."/>
        </authorList>
    </citation>
    <scope>NUCLEOTIDE SEQUENCE [LARGE SCALE GENOMIC DNA]</scope>
    <source>
        <strain evidence="12 13">ICMP2807</strain>
    </source>
</reference>
<evidence type="ECO:0000313" key="12">
    <source>
        <dbReference type="EMBL" id="KKB61758.1"/>
    </source>
</evidence>
<dbReference type="FunFam" id="1.20.1740.10:FF:000001">
    <property type="entry name" value="Amino acid permease"/>
    <property type="match status" value="1"/>
</dbReference>
<dbReference type="InterPro" id="IPR004840">
    <property type="entry name" value="Amino_acid_permease_CS"/>
</dbReference>
<keyword evidence="8 10" id="KW-1133">Transmembrane helix</keyword>
<dbReference type="PANTHER" id="PTHR43495:SF4">
    <property type="entry name" value="AROMATIC AMINO ACID TRANSPORT PROTEIN AROP"/>
    <property type="match status" value="1"/>
</dbReference>
<evidence type="ECO:0000256" key="9">
    <source>
        <dbReference type="ARBA" id="ARBA00023136"/>
    </source>
</evidence>
<feature type="transmembrane region" description="Helical" evidence="10">
    <location>
        <begin position="432"/>
        <end position="450"/>
    </location>
</feature>
<evidence type="ECO:0000256" key="4">
    <source>
        <dbReference type="ARBA" id="ARBA00022475"/>
    </source>
</evidence>
<evidence type="ECO:0000256" key="2">
    <source>
        <dbReference type="ARBA" id="ARBA00008583"/>
    </source>
</evidence>
<dbReference type="InterPro" id="IPR004841">
    <property type="entry name" value="AA-permease/SLC12A_dom"/>
</dbReference>
<protein>
    <submittedName>
        <fullName evidence="12">Aromatic amino acid transporter</fullName>
    </submittedName>
</protein>
<feature type="transmembrane region" description="Helical" evidence="10">
    <location>
        <begin position="106"/>
        <end position="126"/>
    </location>
</feature>
<keyword evidence="13" id="KW-1185">Reference proteome</keyword>
<dbReference type="GO" id="GO:0005886">
    <property type="term" value="C:plasma membrane"/>
    <property type="evidence" value="ECO:0007669"/>
    <property type="project" value="UniProtKB-SubCell"/>
</dbReference>
<accession>A0A0F5JV70</accession>
<feature type="transmembrane region" description="Helical" evidence="10">
    <location>
        <begin position="132"/>
        <end position="149"/>
    </location>
</feature>
<organism evidence="12 13">
    <name type="scientific">Robbsia andropogonis</name>
    <dbReference type="NCBI Taxonomy" id="28092"/>
    <lineage>
        <taxon>Bacteria</taxon>
        <taxon>Pseudomonadati</taxon>
        <taxon>Pseudomonadota</taxon>
        <taxon>Betaproteobacteria</taxon>
        <taxon>Burkholderiales</taxon>
        <taxon>Burkholderiaceae</taxon>
        <taxon>Robbsia</taxon>
    </lineage>
</organism>
<evidence type="ECO:0000256" key="5">
    <source>
        <dbReference type="ARBA" id="ARBA00022519"/>
    </source>
</evidence>
<evidence type="ECO:0000256" key="6">
    <source>
        <dbReference type="ARBA" id="ARBA00022692"/>
    </source>
</evidence>
<evidence type="ECO:0000256" key="1">
    <source>
        <dbReference type="ARBA" id="ARBA00004429"/>
    </source>
</evidence>
<dbReference type="Gene3D" id="1.20.1740.10">
    <property type="entry name" value="Amino acid/polyamine transporter I"/>
    <property type="match status" value="1"/>
</dbReference>
<sequence length="463" mass="50198">MTNGQTRTDKTAPSLHRGLKNRHIQLIALGGAVGTGLFLGIAQSIALAGPAVLLGYGIAGLVSFFIMRQLAEMVVDEPVSGSFSHFAGKYCGDVAGYIAGWNYWTLYVLVSMAELSAVGVYLHYWWPHLPTWVAAAICFVLINGLNLLHVKAFGEVEFWFALIKVSVILAMIAFGGWLLFSGQGGPQASVANLWRDGGFFPHGVGGLVGALAIIIFSFGGLELVGITAAEAEDPGRSIPKATNQVIYRILVFYVGALAILLALYPWRRVAIGDSPFVMIFGALGNRYLADVLNLVVLSAALSVYNSCVYANSRMLHGMAGQGRAPRWFGSVDRRGIPFAALGVSAAATAICVVLNYVMPGKALALLMALVVSALMINWAMISVTHWRFRRCKAVQGKRTTFRSIGYPLTNLVTLAFMALVLVVLWRDAQTRLSVWLIPLWLAALTSAYLIRRRRRHASGVHRS</sequence>
<keyword evidence="9 10" id="KW-0472">Membrane</keyword>
<feature type="transmembrane region" description="Helical" evidence="10">
    <location>
        <begin position="200"/>
        <end position="224"/>
    </location>
</feature>
<evidence type="ECO:0000313" key="13">
    <source>
        <dbReference type="Proteomes" id="UP000033618"/>
    </source>
</evidence>
<feature type="domain" description="Amino acid permease/ SLC12A" evidence="11">
    <location>
        <begin position="23"/>
        <end position="455"/>
    </location>
</feature>
<feature type="transmembrane region" description="Helical" evidence="10">
    <location>
        <begin position="47"/>
        <end position="67"/>
    </location>
</feature>
<feature type="transmembrane region" description="Helical" evidence="10">
    <location>
        <begin position="363"/>
        <end position="383"/>
    </location>
</feature>
<dbReference type="AlphaFoldDB" id="A0A0F5JV70"/>
<keyword evidence="3" id="KW-0813">Transport</keyword>
<dbReference type="OrthoDB" id="5442866at2"/>
<feature type="transmembrane region" description="Helical" evidence="10">
    <location>
        <begin position="404"/>
        <end position="426"/>
    </location>
</feature>
<dbReference type="GO" id="GO:0055085">
    <property type="term" value="P:transmembrane transport"/>
    <property type="evidence" value="ECO:0007669"/>
    <property type="project" value="InterPro"/>
</dbReference>
<keyword evidence="7" id="KW-0029">Amino-acid transport</keyword>
<dbReference type="STRING" id="28092.WM40_21560"/>
<feature type="transmembrane region" description="Helical" evidence="10">
    <location>
        <begin position="161"/>
        <end position="180"/>
    </location>
</feature>
<evidence type="ECO:0000256" key="7">
    <source>
        <dbReference type="ARBA" id="ARBA00022970"/>
    </source>
</evidence>
<feature type="transmembrane region" description="Helical" evidence="10">
    <location>
        <begin position="336"/>
        <end position="357"/>
    </location>
</feature>
<evidence type="ECO:0000256" key="3">
    <source>
        <dbReference type="ARBA" id="ARBA00022448"/>
    </source>
</evidence>
<dbReference type="PANTHER" id="PTHR43495">
    <property type="entry name" value="GABA PERMEASE"/>
    <property type="match status" value="1"/>
</dbReference>
<keyword evidence="6 10" id="KW-0812">Transmembrane</keyword>
<comment type="subcellular location">
    <subcellularLocation>
        <location evidence="1">Cell inner membrane</location>
        <topology evidence="1">Multi-pass membrane protein</topology>
    </subcellularLocation>
</comment>
<keyword evidence="4" id="KW-1003">Cell membrane</keyword>
<dbReference type="Pfam" id="PF00324">
    <property type="entry name" value="AA_permease"/>
    <property type="match status" value="1"/>
</dbReference>
<proteinExistence type="inferred from homology"/>
<feature type="transmembrane region" description="Helical" evidence="10">
    <location>
        <begin position="245"/>
        <end position="266"/>
    </location>
</feature>
<dbReference type="PATRIC" id="fig|28092.6.peg.5076"/>
<keyword evidence="5" id="KW-0997">Cell inner membrane</keyword>
<dbReference type="PIRSF" id="PIRSF006060">
    <property type="entry name" value="AA_transporter"/>
    <property type="match status" value="1"/>
</dbReference>
<dbReference type="GO" id="GO:0006865">
    <property type="term" value="P:amino acid transport"/>
    <property type="evidence" value="ECO:0007669"/>
    <property type="project" value="UniProtKB-KW"/>
</dbReference>
<dbReference type="PROSITE" id="PS00218">
    <property type="entry name" value="AMINO_ACID_PERMEASE_1"/>
    <property type="match status" value="1"/>
</dbReference>
<feature type="transmembrane region" description="Helical" evidence="10">
    <location>
        <begin position="286"/>
        <end position="304"/>
    </location>
</feature>
<feature type="transmembrane region" description="Helical" evidence="10">
    <location>
        <begin position="24"/>
        <end position="41"/>
    </location>
</feature>
<dbReference type="RefSeq" id="WP_046153947.1">
    <property type="nucleotide sequence ID" value="NZ_CADFGU010000002.1"/>
</dbReference>